<protein>
    <submittedName>
        <fullName evidence="1">Uncharacterized protein</fullName>
    </submittedName>
</protein>
<gene>
    <name evidence="1" type="ORF">F0562_026090</name>
</gene>
<evidence type="ECO:0000313" key="1">
    <source>
        <dbReference type="EMBL" id="KAA8539398.1"/>
    </source>
</evidence>
<dbReference type="EMBL" id="CM018037">
    <property type="protein sequence ID" value="KAA8539398.1"/>
    <property type="molecule type" value="Genomic_DNA"/>
</dbReference>
<dbReference type="Proteomes" id="UP000325577">
    <property type="component" value="Linkage Group LG14"/>
</dbReference>
<evidence type="ECO:0000313" key="2">
    <source>
        <dbReference type="Proteomes" id="UP000325577"/>
    </source>
</evidence>
<keyword evidence="2" id="KW-1185">Reference proteome</keyword>
<sequence>MGFPDSNLWQLLTAMPIITRSYSCCNHLSPILLVTQRWILLNKNSLENGLFKRGIGYAPQKDCRYNI</sequence>
<organism evidence="1 2">
    <name type="scientific">Nyssa sinensis</name>
    <dbReference type="NCBI Taxonomy" id="561372"/>
    <lineage>
        <taxon>Eukaryota</taxon>
        <taxon>Viridiplantae</taxon>
        <taxon>Streptophyta</taxon>
        <taxon>Embryophyta</taxon>
        <taxon>Tracheophyta</taxon>
        <taxon>Spermatophyta</taxon>
        <taxon>Magnoliopsida</taxon>
        <taxon>eudicotyledons</taxon>
        <taxon>Gunneridae</taxon>
        <taxon>Pentapetalae</taxon>
        <taxon>asterids</taxon>
        <taxon>Cornales</taxon>
        <taxon>Nyssaceae</taxon>
        <taxon>Nyssa</taxon>
    </lineage>
</organism>
<reference evidence="1 2" key="1">
    <citation type="submission" date="2019-09" db="EMBL/GenBank/DDBJ databases">
        <title>A chromosome-level genome assembly of the Chinese tupelo Nyssa sinensis.</title>
        <authorList>
            <person name="Yang X."/>
            <person name="Kang M."/>
            <person name="Yang Y."/>
            <person name="Xiong H."/>
            <person name="Wang M."/>
            <person name="Zhang Z."/>
            <person name="Wang Z."/>
            <person name="Wu H."/>
            <person name="Ma T."/>
            <person name="Liu J."/>
            <person name="Xi Z."/>
        </authorList>
    </citation>
    <scope>NUCLEOTIDE SEQUENCE [LARGE SCALE GENOMIC DNA]</scope>
    <source>
        <strain evidence="1">J267</strain>
        <tissue evidence="1">Leaf</tissue>
    </source>
</reference>
<dbReference type="AlphaFoldDB" id="A0A5J5B9V3"/>
<accession>A0A5J5B9V3</accession>
<proteinExistence type="predicted"/>
<name>A0A5J5B9V3_9ASTE</name>